<proteinExistence type="predicted"/>
<gene>
    <name evidence="1" type="ORF">ENV41_03790</name>
</gene>
<organism evidence="1">
    <name type="scientific">candidate division CPR3 bacterium</name>
    <dbReference type="NCBI Taxonomy" id="2268181"/>
    <lineage>
        <taxon>Bacteria</taxon>
        <taxon>Bacteria division CPR3</taxon>
    </lineage>
</organism>
<comment type="caution">
    <text evidence="1">The sequence shown here is derived from an EMBL/GenBank/DDBJ whole genome shotgun (WGS) entry which is preliminary data.</text>
</comment>
<evidence type="ECO:0000313" key="1">
    <source>
        <dbReference type="EMBL" id="HFZ09233.1"/>
    </source>
</evidence>
<dbReference type="AlphaFoldDB" id="A0A7V3JAN3"/>
<dbReference type="EMBL" id="DTGG01000121">
    <property type="protein sequence ID" value="HFZ09233.1"/>
    <property type="molecule type" value="Genomic_DNA"/>
</dbReference>
<name>A0A7V3JAN3_UNCC3</name>
<reference evidence="1" key="1">
    <citation type="journal article" date="2020" name="mSystems">
        <title>Genome- and Community-Level Interaction Insights into Carbon Utilization and Element Cycling Functions of Hydrothermarchaeota in Hydrothermal Sediment.</title>
        <authorList>
            <person name="Zhou Z."/>
            <person name="Liu Y."/>
            <person name="Xu W."/>
            <person name="Pan J."/>
            <person name="Luo Z.H."/>
            <person name="Li M."/>
        </authorList>
    </citation>
    <scope>NUCLEOTIDE SEQUENCE [LARGE SCALE GENOMIC DNA]</scope>
    <source>
        <strain evidence="1">SpSt-757</strain>
    </source>
</reference>
<protein>
    <submittedName>
        <fullName evidence="1">Uncharacterized protein</fullName>
    </submittedName>
</protein>
<accession>A0A7V3JAN3</accession>
<sequence>MEKGKNYIWVTKFITKTEWDTYYSRNSIYALISKVRGGYRIGFLIPGDKVPTDCIEANMEELEMIKRWRENNNIYPKPDSI</sequence>